<organism evidence="1">
    <name type="scientific">Hordeum vulgare subsp. vulgare</name>
    <name type="common">Domesticated barley</name>
    <dbReference type="NCBI Taxonomy" id="112509"/>
    <lineage>
        <taxon>Eukaryota</taxon>
        <taxon>Viridiplantae</taxon>
        <taxon>Streptophyta</taxon>
        <taxon>Embryophyta</taxon>
        <taxon>Tracheophyta</taxon>
        <taxon>Spermatophyta</taxon>
        <taxon>Magnoliopsida</taxon>
        <taxon>Liliopsida</taxon>
        <taxon>Poales</taxon>
        <taxon>Poaceae</taxon>
        <taxon>BOP clade</taxon>
        <taxon>Pooideae</taxon>
        <taxon>Triticodae</taxon>
        <taxon>Triticeae</taxon>
        <taxon>Hordeinae</taxon>
        <taxon>Hordeum</taxon>
    </lineage>
</organism>
<dbReference type="AlphaFoldDB" id="F2E5X8"/>
<name>F2E5X8_HORVV</name>
<reference evidence="1" key="1">
    <citation type="journal article" date="2011" name="Plant Physiol.">
        <title>Comprehensive sequence analysis of 24,783 barley full-length cDNAs derived from 12 clone libraries.</title>
        <authorList>
            <person name="Matsumoto T."/>
            <person name="Tanaka T."/>
            <person name="Sakai H."/>
            <person name="Amano N."/>
            <person name="Kanamori H."/>
            <person name="Kurita K."/>
            <person name="Kikuta A."/>
            <person name="Kamiya K."/>
            <person name="Yamamoto M."/>
            <person name="Ikawa H."/>
            <person name="Fujii N."/>
            <person name="Hori K."/>
            <person name="Itoh T."/>
            <person name="Sato K."/>
        </authorList>
    </citation>
    <scope>NUCLEOTIDE SEQUENCE</scope>
    <source>
        <tissue evidence="1">Shoot and root</tissue>
    </source>
</reference>
<proteinExistence type="evidence at transcript level"/>
<dbReference type="EMBL" id="AK371552">
    <property type="protein sequence ID" value="BAK02750.1"/>
    <property type="molecule type" value="mRNA"/>
</dbReference>
<protein>
    <submittedName>
        <fullName evidence="1">Predicted protein</fullName>
    </submittedName>
</protein>
<sequence length="51" mass="5282">MAAAALPCRECGGRVGAGARAAAGWWGSDGVRSKKGETKKFPQLDLCCKKS</sequence>
<accession>F2E5X8</accession>
<evidence type="ECO:0000313" key="1">
    <source>
        <dbReference type="EMBL" id="BAK02750.1"/>
    </source>
</evidence>